<dbReference type="Pfam" id="PF08975">
    <property type="entry name" value="2H-phosphodiest"/>
    <property type="match status" value="1"/>
</dbReference>
<sequence length="224" mass="25823">MNHSLYTKAVGRKFHADGSVRYFPGNTIICPILPDNAAYAELVRFAERLKALSCASKFTLMPPSSYHMTVIQGVCEEDRKPELWSRDLPLDMPLEETDVYFRKKFAEIPIPHGFQMKFYEVETGSVALTLKLLPASDEDREALTQFRDHVSEQLGLRFPDHDEYQFHITIAYKIYELTGEEVVELQQFKEQEDREFGDRIGGLATPSPQLVFFKDMFEFASARP</sequence>
<accession>A0ABT2UD84</accession>
<evidence type="ECO:0000259" key="1">
    <source>
        <dbReference type="Pfam" id="PF08975"/>
    </source>
</evidence>
<dbReference type="Gene3D" id="3.90.1140.10">
    <property type="entry name" value="Cyclic phosphodiesterase"/>
    <property type="match status" value="1"/>
</dbReference>
<dbReference type="SUPFAM" id="SSF55144">
    <property type="entry name" value="LigT-like"/>
    <property type="match status" value="1"/>
</dbReference>
<name>A0ABT2UD84_9BACL</name>
<gene>
    <name evidence="2" type="ORF">OB236_10700</name>
</gene>
<evidence type="ECO:0000313" key="3">
    <source>
        <dbReference type="Proteomes" id="UP001652445"/>
    </source>
</evidence>
<dbReference type="EMBL" id="JAOQIO010000025">
    <property type="protein sequence ID" value="MCU6792590.1"/>
    <property type="molecule type" value="Genomic_DNA"/>
</dbReference>
<keyword evidence="3" id="KW-1185">Reference proteome</keyword>
<dbReference type="Proteomes" id="UP001652445">
    <property type="component" value="Unassembled WGS sequence"/>
</dbReference>
<dbReference type="InterPro" id="IPR009097">
    <property type="entry name" value="Cyclic_Pdiesterase"/>
</dbReference>
<organism evidence="2 3">
    <name type="scientific">Paenibacillus baimaensis</name>
    <dbReference type="NCBI Taxonomy" id="2982185"/>
    <lineage>
        <taxon>Bacteria</taxon>
        <taxon>Bacillati</taxon>
        <taxon>Bacillota</taxon>
        <taxon>Bacilli</taxon>
        <taxon>Bacillales</taxon>
        <taxon>Paenibacillaceae</taxon>
        <taxon>Paenibacillus</taxon>
    </lineage>
</organism>
<dbReference type="InterPro" id="IPR015069">
    <property type="entry name" value="2H-PEstase_DUF1868"/>
</dbReference>
<dbReference type="RefSeq" id="WP_262683972.1">
    <property type="nucleotide sequence ID" value="NZ_JAOQIO010000025.1"/>
</dbReference>
<reference evidence="2 3" key="1">
    <citation type="submission" date="2022-09" db="EMBL/GenBank/DDBJ databases">
        <authorList>
            <person name="Han X.L."/>
            <person name="Wang Q."/>
            <person name="Lu T."/>
        </authorList>
    </citation>
    <scope>NUCLEOTIDE SEQUENCE [LARGE SCALE GENOMIC DNA]</scope>
    <source>
        <strain evidence="2 3">WQ 127069</strain>
    </source>
</reference>
<protein>
    <submittedName>
        <fullName evidence="2">DUF1868 domain-containing protein</fullName>
    </submittedName>
</protein>
<proteinExistence type="predicted"/>
<comment type="caution">
    <text evidence="2">The sequence shown here is derived from an EMBL/GenBank/DDBJ whole genome shotgun (WGS) entry which is preliminary data.</text>
</comment>
<evidence type="ECO:0000313" key="2">
    <source>
        <dbReference type="EMBL" id="MCU6792590.1"/>
    </source>
</evidence>
<feature type="domain" description="DUF1868" evidence="1">
    <location>
        <begin position="13"/>
        <end position="122"/>
    </location>
</feature>